<comment type="cofactor">
    <cofactor evidence="1">
        <name>FAD</name>
        <dbReference type="ChEBI" id="CHEBI:57692"/>
    </cofactor>
</comment>
<reference evidence="6" key="1">
    <citation type="submission" date="2018-05" db="EMBL/GenBank/DDBJ databases">
        <authorList>
            <person name="Lanie J.A."/>
            <person name="Ng W.-L."/>
            <person name="Kazmierczak K.M."/>
            <person name="Andrzejewski T.M."/>
            <person name="Davidsen T.M."/>
            <person name="Wayne K.J."/>
            <person name="Tettelin H."/>
            <person name="Glass J.I."/>
            <person name="Rusch D."/>
            <person name="Podicherti R."/>
            <person name="Tsui H.-C.T."/>
            <person name="Winkler M.E."/>
        </authorList>
    </citation>
    <scope>NUCLEOTIDE SEQUENCE</scope>
</reference>
<name>A0A382G3U1_9ZZZZ</name>
<dbReference type="EMBL" id="UINC01052941">
    <property type="protein sequence ID" value="SVB68861.1"/>
    <property type="molecule type" value="Genomic_DNA"/>
</dbReference>
<dbReference type="Gene3D" id="3.30.9.10">
    <property type="entry name" value="D-Amino Acid Oxidase, subunit A, domain 2"/>
    <property type="match status" value="1"/>
</dbReference>
<dbReference type="InterPro" id="IPR006076">
    <property type="entry name" value="FAD-dep_OxRdtase"/>
</dbReference>
<evidence type="ECO:0000256" key="4">
    <source>
        <dbReference type="ARBA" id="ARBA00023002"/>
    </source>
</evidence>
<dbReference type="InterPro" id="IPR045170">
    <property type="entry name" value="MTOX"/>
</dbReference>
<keyword evidence="4" id="KW-0560">Oxidoreductase</keyword>
<dbReference type="SUPFAM" id="SSF54373">
    <property type="entry name" value="FAD-linked reductases, C-terminal domain"/>
    <property type="match status" value="1"/>
</dbReference>
<organism evidence="6">
    <name type="scientific">marine metagenome</name>
    <dbReference type="NCBI Taxonomy" id="408172"/>
    <lineage>
        <taxon>unclassified sequences</taxon>
        <taxon>metagenomes</taxon>
        <taxon>ecological metagenomes</taxon>
    </lineage>
</organism>
<feature type="domain" description="FAD dependent oxidoreductase" evidence="5">
    <location>
        <begin position="38"/>
        <end position="390"/>
    </location>
</feature>
<dbReference type="Pfam" id="PF01266">
    <property type="entry name" value="DAO"/>
    <property type="match status" value="1"/>
</dbReference>
<evidence type="ECO:0000256" key="1">
    <source>
        <dbReference type="ARBA" id="ARBA00001974"/>
    </source>
</evidence>
<evidence type="ECO:0000256" key="2">
    <source>
        <dbReference type="ARBA" id="ARBA00022630"/>
    </source>
</evidence>
<keyword evidence="3" id="KW-0274">FAD</keyword>
<dbReference type="InterPro" id="IPR036188">
    <property type="entry name" value="FAD/NAD-bd_sf"/>
</dbReference>
<evidence type="ECO:0000259" key="5">
    <source>
        <dbReference type="Pfam" id="PF01266"/>
    </source>
</evidence>
<dbReference type="GO" id="GO:0008115">
    <property type="term" value="F:sarcosine oxidase activity"/>
    <property type="evidence" value="ECO:0007669"/>
    <property type="project" value="TreeGrafter"/>
</dbReference>
<accession>A0A382G3U1</accession>
<keyword evidence="2" id="KW-0285">Flavoprotein</keyword>
<dbReference type="PANTHER" id="PTHR10961:SF46">
    <property type="entry name" value="PEROXISOMAL SARCOSINE OXIDASE"/>
    <property type="match status" value="1"/>
</dbReference>
<dbReference type="GO" id="GO:0050660">
    <property type="term" value="F:flavin adenine dinucleotide binding"/>
    <property type="evidence" value="ECO:0007669"/>
    <property type="project" value="InterPro"/>
</dbReference>
<gene>
    <name evidence="6" type="ORF">METZ01_LOCUS221715</name>
</gene>
<dbReference type="Gene3D" id="3.50.50.60">
    <property type="entry name" value="FAD/NAD(P)-binding domain"/>
    <property type="match status" value="1"/>
</dbReference>
<proteinExistence type="predicted"/>
<evidence type="ECO:0000256" key="3">
    <source>
        <dbReference type="ARBA" id="ARBA00022827"/>
    </source>
</evidence>
<dbReference type="PANTHER" id="PTHR10961">
    <property type="entry name" value="PEROXISOMAL SARCOSINE OXIDASE"/>
    <property type="match status" value="1"/>
</dbReference>
<dbReference type="SUPFAM" id="SSF51905">
    <property type="entry name" value="FAD/NAD(P)-binding domain"/>
    <property type="match status" value="1"/>
</dbReference>
<dbReference type="AlphaFoldDB" id="A0A382G3U1"/>
<sequence>MDRRRFVKTSIIAALANPIHAMTKTNSKKIKNRKKGHIAVIGAGAFGGWTAYHLLRKGYSVTLLDVFGPGNSRASSGGDSRVIRGIYGEDKIYVDLVARSFKLWKRYQKQWRQSLYFPTGALWFFQIDDTYAKKSLPIVNEAGLKSEELSKAEVKKRYPQINLSGLKSFYYEHEAGYLPARHCCQVVLENFIKKGGKYKQLAVTPGKITNNQLKELVLSDGSKLQADSYIFACGPWLSKIFPDALKNIIQPTRQEVFFFGTPYGDSSFFESNMPVWVDFGEKLWYGIPGADWRGFKVADDTRGVKFDPTIGDRTASKSGISSARKYLAKRFPAMKDAPLLESRVCQYENSPDGHYIIDRHPEAGNTWVLGGGSGHGFKLGPALGEFVADRVIGKKEVDPFFALSRFNNNLKKKTQFNSFLPGSS</sequence>
<evidence type="ECO:0000313" key="6">
    <source>
        <dbReference type="EMBL" id="SVB68861.1"/>
    </source>
</evidence>
<protein>
    <recommendedName>
        <fullName evidence="5">FAD dependent oxidoreductase domain-containing protein</fullName>
    </recommendedName>
</protein>